<reference evidence="5 6" key="1">
    <citation type="submission" date="2024-09" db="EMBL/GenBank/DDBJ databases">
        <authorList>
            <person name="Sun Q."/>
            <person name="Mori K."/>
        </authorList>
    </citation>
    <scope>NUCLEOTIDE SEQUENCE [LARGE SCALE GENOMIC DNA]</scope>
    <source>
        <strain evidence="5 6">NCAIM B.02610</strain>
    </source>
</reference>
<dbReference type="Proteomes" id="UP001589838">
    <property type="component" value="Unassembled WGS sequence"/>
</dbReference>
<dbReference type="InterPro" id="IPR018060">
    <property type="entry name" value="HTH_AraC"/>
</dbReference>
<keyword evidence="2" id="KW-0238">DNA-binding</keyword>
<sequence length="298" mass="34611">MEQNLRDSHLRILWISRIDYETNSGVGTHKHDDFYQLIFIINGSGTIYLGRDCYNIEPDYCYFIPKGMSHSFHFSSDSTTLDFKFLVDDNELEKIIVTSKIDEPKLVGNLLNKLKGIFKLSSDNLHRPHDILPYRIDVEFKGFLLAFLQQHSKFNEAKPSESLSVIQDAHPDLPIVDFLVENLQSKVTLEDMAKHFNFHPHYLIELFRKNLGTTPMQFLQKLRVEKSKEYLEFTNSTVTEISELVGLTPPYFSRLFRDREGISPSDYREQTRNVVGKDIVLEEDFLLDLQPAVVSKSE</sequence>
<evidence type="ECO:0000256" key="2">
    <source>
        <dbReference type="ARBA" id="ARBA00023125"/>
    </source>
</evidence>
<name>A0ABV6KDD1_9BACI</name>
<dbReference type="PROSITE" id="PS01124">
    <property type="entry name" value="HTH_ARAC_FAMILY_2"/>
    <property type="match status" value="1"/>
</dbReference>
<dbReference type="EMBL" id="JBHLUX010000031">
    <property type="protein sequence ID" value="MFC0471324.1"/>
    <property type="molecule type" value="Genomic_DNA"/>
</dbReference>
<feature type="domain" description="HTH araC/xylS-type" evidence="4">
    <location>
        <begin position="173"/>
        <end position="270"/>
    </location>
</feature>
<dbReference type="InterPro" id="IPR018062">
    <property type="entry name" value="HTH_AraC-typ_CS"/>
</dbReference>
<dbReference type="InterPro" id="IPR003313">
    <property type="entry name" value="AraC-bd"/>
</dbReference>
<dbReference type="SUPFAM" id="SSF46689">
    <property type="entry name" value="Homeodomain-like"/>
    <property type="match status" value="2"/>
</dbReference>
<accession>A0ABV6KDD1</accession>
<organism evidence="5 6">
    <name type="scientific">Halalkalibacter kiskunsagensis</name>
    <dbReference type="NCBI Taxonomy" id="1548599"/>
    <lineage>
        <taxon>Bacteria</taxon>
        <taxon>Bacillati</taxon>
        <taxon>Bacillota</taxon>
        <taxon>Bacilli</taxon>
        <taxon>Bacillales</taxon>
        <taxon>Bacillaceae</taxon>
        <taxon>Halalkalibacter</taxon>
    </lineage>
</organism>
<keyword evidence="1" id="KW-0805">Transcription regulation</keyword>
<evidence type="ECO:0000256" key="3">
    <source>
        <dbReference type="ARBA" id="ARBA00023163"/>
    </source>
</evidence>
<comment type="caution">
    <text evidence="5">The sequence shown here is derived from an EMBL/GenBank/DDBJ whole genome shotgun (WGS) entry which is preliminary data.</text>
</comment>
<proteinExistence type="predicted"/>
<dbReference type="PANTHER" id="PTHR43280">
    <property type="entry name" value="ARAC-FAMILY TRANSCRIPTIONAL REGULATOR"/>
    <property type="match status" value="1"/>
</dbReference>
<dbReference type="PANTHER" id="PTHR43280:SF2">
    <property type="entry name" value="HTH-TYPE TRANSCRIPTIONAL REGULATOR EXSA"/>
    <property type="match status" value="1"/>
</dbReference>
<dbReference type="SUPFAM" id="SSF51182">
    <property type="entry name" value="RmlC-like cupins"/>
    <property type="match status" value="1"/>
</dbReference>
<evidence type="ECO:0000313" key="5">
    <source>
        <dbReference type="EMBL" id="MFC0471324.1"/>
    </source>
</evidence>
<dbReference type="InterPro" id="IPR009057">
    <property type="entry name" value="Homeodomain-like_sf"/>
</dbReference>
<evidence type="ECO:0000259" key="4">
    <source>
        <dbReference type="PROSITE" id="PS01124"/>
    </source>
</evidence>
<dbReference type="InterPro" id="IPR014710">
    <property type="entry name" value="RmlC-like_jellyroll"/>
</dbReference>
<dbReference type="CDD" id="cd02208">
    <property type="entry name" value="cupin_RmlC-like"/>
    <property type="match status" value="1"/>
</dbReference>
<evidence type="ECO:0000256" key="1">
    <source>
        <dbReference type="ARBA" id="ARBA00023015"/>
    </source>
</evidence>
<gene>
    <name evidence="5" type="ORF">ACFFHM_12705</name>
</gene>
<evidence type="ECO:0000313" key="6">
    <source>
        <dbReference type="Proteomes" id="UP001589838"/>
    </source>
</evidence>
<dbReference type="RefSeq" id="WP_335962379.1">
    <property type="nucleotide sequence ID" value="NZ_JAXBLX010000028.1"/>
</dbReference>
<keyword evidence="6" id="KW-1185">Reference proteome</keyword>
<keyword evidence="3" id="KW-0804">Transcription</keyword>
<dbReference type="Pfam" id="PF12833">
    <property type="entry name" value="HTH_18"/>
    <property type="match status" value="1"/>
</dbReference>
<protein>
    <submittedName>
        <fullName evidence="5">AraC family transcriptional regulator</fullName>
    </submittedName>
</protein>
<dbReference type="Gene3D" id="2.60.120.10">
    <property type="entry name" value="Jelly Rolls"/>
    <property type="match status" value="1"/>
</dbReference>
<dbReference type="SMART" id="SM00342">
    <property type="entry name" value="HTH_ARAC"/>
    <property type="match status" value="1"/>
</dbReference>
<dbReference type="PROSITE" id="PS00041">
    <property type="entry name" value="HTH_ARAC_FAMILY_1"/>
    <property type="match status" value="1"/>
</dbReference>
<dbReference type="Pfam" id="PF02311">
    <property type="entry name" value="AraC_binding"/>
    <property type="match status" value="1"/>
</dbReference>
<dbReference type="InterPro" id="IPR011051">
    <property type="entry name" value="RmlC_Cupin_sf"/>
</dbReference>
<dbReference type="Gene3D" id="1.10.10.60">
    <property type="entry name" value="Homeodomain-like"/>
    <property type="match status" value="2"/>
</dbReference>